<sequence>MAIMRQIAVIAARCVRSTTEKRPAMVEVVEFLKSVRKKIHSSSIWSSLRRRVMCVESVQPLLSWEEAYDHDYDYNYNYDYHHDNYDWDDNKSEEVVKIVKSGSSRRKSKVSSAASVEYESKPSSRE</sequence>
<feature type="region of interest" description="Disordered" evidence="1">
    <location>
        <begin position="102"/>
        <end position="126"/>
    </location>
</feature>
<evidence type="ECO:0000313" key="2">
    <source>
        <dbReference type="EMBL" id="GAU24493.1"/>
    </source>
</evidence>
<dbReference type="AlphaFoldDB" id="A0A2Z6M2Z1"/>
<name>A0A2Z6M2Z1_TRISU</name>
<dbReference type="Proteomes" id="UP000242715">
    <property type="component" value="Unassembled WGS sequence"/>
</dbReference>
<dbReference type="EMBL" id="DF973291">
    <property type="protein sequence ID" value="GAU24493.1"/>
    <property type="molecule type" value="Genomic_DNA"/>
</dbReference>
<proteinExistence type="predicted"/>
<reference evidence="3" key="1">
    <citation type="journal article" date="2017" name="Front. Plant Sci.">
        <title>Climate Clever Clovers: New Paradigm to Reduce the Environmental Footprint of Ruminants by Breeding Low Methanogenic Forages Utilizing Haplotype Variation.</title>
        <authorList>
            <person name="Kaur P."/>
            <person name="Appels R."/>
            <person name="Bayer P.E."/>
            <person name="Keeble-Gagnere G."/>
            <person name="Wang J."/>
            <person name="Hirakawa H."/>
            <person name="Shirasawa K."/>
            <person name="Vercoe P."/>
            <person name="Stefanova K."/>
            <person name="Durmic Z."/>
            <person name="Nichols P."/>
            <person name="Revell C."/>
            <person name="Isobe S.N."/>
            <person name="Edwards D."/>
            <person name="Erskine W."/>
        </authorList>
    </citation>
    <scope>NUCLEOTIDE SEQUENCE [LARGE SCALE GENOMIC DNA]</scope>
    <source>
        <strain evidence="3">cv. Daliak</strain>
    </source>
</reference>
<evidence type="ECO:0000256" key="1">
    <source>
        <dbReference type="SAM" id="MobiDB-lite"/>
    </source>
</evidence>
<evidence type="ECO:0000313" key="3">
    <source>
        <dbReference type="Proteomes" id="UP000242715"/>
    </source>
</evidence>
<protein>
    <submittedName>
        <fullName evidence="2">Uncharacterized protein</fullName>
    </submittedName>
</protein>
<organism evidence="2 3">
    <name type="scientific">Trifolium subterraneum</name>
    <name type="common">Subterranean clover</name>
    <dbReference type="NCBI Taxonomy" id="3900"/>
    <lineage>
        <taxon>Eukaryota</taxon>
        <taxon>Viridiplantae</taxon>
        <taxon>Streptophyta</taxon>
        <taxon>Embryophyta</taxon>
        <taxon>Tracheophyta</taxon>
        <taxon>Spermatophyta</taxon>
        <taxon>Magnoliopsida</taxon>
        <taxon>eudicotyledons</taxon>
        <taxon>Gunneridae</taxon>
        <taxon>Pentapetalae</taxon>
        <taxon>rosids</taxon>
        <taxon>fabids</taxon>
        <taxon>Fabales</taxon>
        <taxon>Fabaceae</taxon>
        <taxon>Papilionoideae</taxon>
        <taxon>50 kb inversion clade</taxon>
        <taxon>NPAAA clade</taxon>
        <taxon>Hologalegina</taxon>
        <taxon>IRL clade</taxon>
        <taxon>Trifolieae</taxon>
        <taxon>Trifolium</taxon>
    </lineage>
</organism>
<accession>A0A2Z6M2Z1</accession>
<dbReference type="OrthoDB" id="1459678at2759"/>
<keyword evidence="3" id="KW-1185">Reference proteome</keyword>
<gene>
    <name evidence="2" type="ORF">TSUD_156050</name>
</gene>